<keyword evidence="3" id="KW-1185">Reference proteome</keyword>
<reference evidence="2 3" key="1">
    <citation type="submission" date="2020-04" db="EMBL/GenBank/DDBJ databases">
        <title>Genomic insights into acetone-butanol-ethanol (ABE) fermentation by sequencing solventogenic clostridia strains.</title>
        <authorList>
            <person name="Brown S."/>
        </authorList>
    </citation>
    <scope>NUCLEOTIDE SEQUENCE [LARGE SCALE GENOMIC DNA]</scope>
    <source>
        <strain evidence="2 3">DJ011</strain>
    </source>
</reference>
<gene>
    <name evidence="2" type="ORF">HGG79_10465</name>
</gene>
<dbReference type="InterPro" id="IPR008316">
    <property type="entry name" value="UCP029876"/>
</dbReference>
<dbReference type="PANTHER" id="PTHR41307">
    <property type="entry name" value="MEMBRANE PROTEIN-RELATED"/>
    <property type="match status" value="1"/>
</dbReference>
<name>A0A923EAM3_CLOTT</name>
<dbReference type="RefSeq" id="WP_035145617.1">
    <property type="nucleotide sequence ID" value="NZ_JAAZWO010000011.1"/>
</dbReference>
<dbReference type="Gene3D" id="1.10.1900.10">
    <property type="entry name" value="c-terminal domain of poly(a) binding protein"/>
    <property type="match status" value="1"/>
</dbReference>
<comment type="caution">
    <text evidence="2">The sequence shown here is derived from an EMBL/GenBank/DDBJ whole genome shotgun (WGS) entry which is preliminary data.</text>
</comment>
<dbReference type="PANTHER" id="PTHR41307:SF1">
    <property type="entry name" value="MEMBRANE PROTEIN"/>
    <property type="match status" value="1"/>
</dbReference>
<feature type="transmembrane region" description="Helical" evidence="1">
    <location>
        <begin position="157"/>
        <end position="178"/>
    </location>
</feature>
<keyword evidence="1" id="KW-0472">Membrane</keyword>
<accession>A0A923EAM3</accession>
<feature type="transmembrane region" description="Helical" evidence="1">
    <location>
        <begin position="116"/>
        <end position="137"/>
    </location>
</feature>
<feature type="transmembrane region" description="Helical" evidence="1">
    <location>
        <begin position="190"/>
        <end position="208"/>
    </location>
</feature>
<dbReference type="EMBL" id="JAAZWO010000011">
    <property type="protein sequence ID" value="MBC2398196.1"/>
    <property type="molecule type" value="Genomic_DNA"/>
</dbReference>
<keyword evidence="1" id="KW-0812">Transmembrane</keyword>
<organism evidence="2 3">
    <name type="scientific">Clostridium tetanomorphum</name>
    <dbReference type="NCBI Taxonomy" id="1553"/>
    <lineage>
        <taxon>Bacteria</taxon>
        <taxon>Bacillati</taxon>
        <taxon>Bacillota</taxon>
        <taxon>Clostridia</taxon>
        <taxon>Eubacteriales</taxon>
        <taxon>Clostridiaceae</taxon>
        <taxon>Clostridium</taxon>
    </lineage>
</organism>
<proteinExistence type="predicted"/>
<dbReference type="Pfam" id="PF06304">
    <property type="entry name" value="DUF1048"/>
    <property type="match status" value="1"/>
</dbReference>
<dbReference type="Proteomes" id="UP000563151">
    <property type="component" value="Unassembled WGS sequence"/>
</dbReference>
<evidence type="ECO:0000313" key="2">
    <source>
        <dbReference type="EMBL" id="MBC2398196.1"/>
    </source>
</evidence>
<evidence type="ECO:0000256" key="1">
    <source>
        <dbReference type="SAM" id="Phobius"/>
    </source>
</evidence>
<dbReference type="AlphaFoldDB" id="A0A923EAM3"/>
<sequence length="219" mass="25746">MFLELKLLKIRSREEKKLNKKNYNSFKEIEEYMKNSTLSSIEREEVFQQILDMMLQAQSENKSINLFLGSNHKKFCDSIINEYNSSKSFIFKTIDFIEEFIVYFLIWISLDMLFSFSLQFNINSLITVSLLCIITFIKKSKITSTNQGNIKSTIKSFSFIVPLVLIIKIIINTITSIFNINTDININLYSVRYFIVGFILFLLISQLYKIKSNKIKILQ</sequence>
<protein>
    <submittedName>
        <fullName evidence="2">DUF1048 domain-containing protein</fullName>
    </submittedName>
</protein>
<dbReference type="SUPFAM" id="SSF158560">
    <property type="entry name" value="BH3980-like"/>
    <property type="match status" value="1"/>
</dbReference>
<evidence type="ECO:0000313" key="3">
    <source>
        <dbReference type="Proteomes" id="UP000563151"/>
    </source>
</evidence>
<keyword evidence="1" id="KW-1133">Transmembrane helix</keyword>